<dbReference type="FunFam" id="1.10.472.10:FF:000001">
    <property type="entry name" value="G2/mitotic-specific cyclin"/>
    <property type="match status" value="1"/>
</dbReference>
<dbReference type="InterPro" id="IPR036915">
    <property type="entry name" value="Cyclin-like_sf"/>
</dbReference>
<dbReference type="PROSITE" id="PS00292">
    <property type="entry name" value="CYCLINS"/>
    <property type="match status" value="1"/>
</dbReference>
<dbReference type="InterPro" id="IPR039361">
    <property type="entry name" value="Cyclin"/>
</dbReference>
<protein>
    <recommendedName>
        <fullName evidence="5">Cyclin-like domain-containing protein</fullName>
    </recommendedName>
</protein>
<feature type="domain" description="Cyclin-like" evidence="5">
    <location>
        <begin position="68"/>
        <end position="153"/>
    </location>
</feature>
<organism evidence="6 7">
    <name type="scientific">Pristionchus mayeri</name>
    <dbReference type="NCBI Taxonomy" id="1317129"/>
    <lineage>
        <taxon>Eukaryota</taxon>
        <taxon>Metazoa</taxon>
        <taxon>Ecdysozoa</taxon>
        <taxon>Nematoda</taxon>
        <taxon>Chromadorea</taxon>
        <taxon>Rhabditida</taxon>
        <taxon>Rhabditina</taxon>
        <taxon>Diplogasteromorpha</taxon>
        <taxon>Diplogasteroidea</taxon>
        <taxon>Neodiplogasteridae</taxon>
        <taxon>Pristionchus</taxon>
    </lineage>
</organism>
<dbReference type="InterPro" id="IPR048258">
    <property type="entry name" value="Cyclins_cyclin-box"/>
</dbReference>
<dbReference type="SMART" id="SM00385">
    <property type="entry name" value="CYCLIN"/>
    <property type="match status" value="2"/>
</dbReference>
<dbReference type="Pfam" id="PF00134">
    <property type="entry name" value="Cyclin_N"/>
    <property type="match status" value="1"/>
</dbReference>
<dbReference type="GO" id="GO:0000278">
    <property type="term" value="P:mitotic cell cycle"/>
    <property type="evidence" value="ECO:0007669"/>
    <property type="project" value="UniProtKB-ARBA"/>
</dbReference>
<dbReference type="EMBL" id="BTRK01000006">
    <property type="protein sequence ID" value="GMR59962.1"/>
    <property type="molecule type" value="Genomic_DNA"/>
</dbReference>
<feature type="domain" description="Cyclin-like" evidence="5">
    <location>
        <begin position="166"/>
        <end position="256"/>
    </location>
</feature>
<proteinExistence type="inferred from homology"/>
<dbReference type="Pfam" id="PF02984">
    <property type="entry name" value="Cyclin_C"/>
    <property type="match status" value="1"/>
</dbReference>
<feature type="non-terminal residue" evidence="6">
    <location>
        <position position="266"/>
    </location>
</feature>
<dbReference type="InterPro" id="IPR004367">
    <property type="entry name" value="Cyclin_C-dom"/>
</dbReference>
<feature type="non-terminal residue" evidence="6">
    <location>
        <position position="1"/>
    </location>
</feature>
<keyword evidence="2 4" id="KW-0195">Cyclin</keyword>
<gene>
    <name evidence="6" type="ORF">PMAYCL1PPCAC_30157</name>
</gene>
<evidence type="ECO:0000256" key="4">
    <source>
        <dbReference type="RuleBase" id="RU000383"/>
    </source>
</evidence>
<dbReference type="InterPro" id="IPR013763">
    <property type="entry name" value="Cyclin-like_dom"/>
</dbReference>
<name>A0AAN5DD23_9BILA</name>
<evidence type="ECO:0000313" key="7">
    <source>
        <dbReference type="Proteomes" id="UP001328107"/>
    </source>
</evidence>
<comment type="caution">
    <text evidence="6">The sequence shown here is derived from an EMBL/GenBank/DDBJ whole genome shotgun (WGS) entry which is preliminary data.</text>
</comment>
<dbReference type="InterPro" id="IPR006671">
    <property type="entry name" value="Cyclin_N"/>
</dbReference>
<accession>A0AAN5DD23</accession>
<keyword evidence="7" id="KW-1185">Reference proteome</keyword>
<sequence>PVKQQRLQVTSIMRPTNGAMSKECDLLTEDYVDDINEYLFDREGGHVVRVSFLSGKKVTEQMRSRLVDWIIRTHHKLYLRPDTLHLAVYIVDRYLEKADVEEEQLLLVGACATLAAAKYEEVDCPEMEDLTQAIEGRIVQVNDMLEMERELVRATGFNLGRPHSTHFLRSFWMKAEGDALSYCLAKYFSEICLMISLFSSMRASLVAAGSLWLADHIKGKSVTTNKGTDVTIFLNAVMDSCRTGETIAYWVLRVRKEGNLKALGEK</sequence>
<evidence type="ECO:0000256" key="2">
    <source>
        <dbReference type="ARBA" id="ARBA00023127"/>
    </source>
</evidence>
<dbReference type="GO" id="GO:0051301">
    <property type="term" value="P:cell division"/>
    <property type="evidence" value="ECO:0007669"/>
    <property type="project" value="UniProtKB-KW"/>
</dbReference>
<dbReference type="Proteomes" id="UP001328107">
    <property type="component" value="Unassembled WGS sequence"/>
</dbReference>
<evidence type="ECO:0000256" key="3">
    <source>
        <dbReference type="ARBA" id="ARBA00023306"/>
    </source>
</evidence>
<dbReference type="AlphaFoldDB" id="A0AAN5DD23"/>
<evidence type="ECO:0000313" key="6">
    <source>
        <dbReference type="EMBL" id="GMR59962.1"/>
    </source>
</evidence>
<dbReference type="SUPFAM" id="SSF47954">
    <property type="entry name" value="Cyclin-like"/>
    <property type="match status" value="2"/>
</dbReference>
<dbReference type="Gene3D" id="1.10.472.10">
    <property type="entry name" value="Cyclin-like"/>
    <property type="match status" value="2"/>
</dbReference>
<keyword evidence="1" id="KW-0132">Cell division</keyword>
<dbReference type="PANTHER" id="PTHR10177">
    <property type="entry name" value="CYCLINS"/>
    <property type="match status" value="1"/>
</dbReference>
<reference evidence="7" key="1">
    <citation type="submission" date="2022-10" db="EMBL/GenBank/DDBJ databases">
        <title>Genome assembly of Pristionchus species.</title>
        <authorList>
            <person name="Yoshida K."/>
            <person name="Sommer R.J."/>
        </authorList>
    </citation>
    <scope>NUCLEOTIDE SEQUENCE [LARGE SCALE GENOMIC DNA]</scope>
    <source>
        <strain evidence="7">RS5460</strain>
    </source>
</reference>
<comment type="similarity">
    <text evidence="4">Belongs to the cyclin family.</text>
</comment>
<keyword evidence="3" id="KW-0131">Cell cycle</keyword>
<evidence type="ECO:0000256" key="1">
    <source>
        <dbReference type="ARBA" id="ARBA00022618"/>
    </source>
</evidence>
<evidence type="ECO:0000259" key="5">
    <source>
        <dbReference type="SMART" id="SM00385"/>
    </source>
</evidence>